<name>A0ACC2RFN0_9FUNG</name>
<dbReference type="Proteomes" id="UP001165960">
    <property type="component" value="Unassembled WGS sequence"/>
</dbReference>
<gene>
    <name evidence="1" type="primary">NAT2_2</name>
    <name evidence="1" type="ORF">DSO57_1030733</name>
</gene>
<evidence type="ECO:0000313" key="2">
    <source>
        <dbReference type="Proteomes" id="UP001165960"/>
    </source>
</evidence>
<organism evidence="1 2">
    <name type="scientific">Entomophthora muscae</name>
    <dbReference type="NCBI Taxonomy" id="34485"/>
    <lineage>
        <taxon>Eukaryota</taxon>
        <taxon>Fungi</taxon>
        <taxon>Fungi incertae sedis</taxon>
        <taxon>Zoopagomycota</taxon>
        <taxon>Entomophthoromycotina</taxon>
        <taxon>Entomophthoromycetes</taxon>
        <taxon>Entomophthorales</taxon>
        <taxon>Entomophthoraceae</taxon>
        <taxon>Entomophthora</taxon>
    </lineage>
</organism>
<reference evidence="1" key="1">
    <citation type="submission" date="2022-04" db="EMBL/GenBank/DDBJ databases">
        <title>Genome of the entomopathogenic fungus Entomophthora muscae.</title>
        <authorList>
            <person name="Elya C."/>
            <person name="Lovett B.R."/>
            <person name="Lee E."/>
            <person name="Macias A.M."/>
            <person name="Hajek A.E."/>
            <person name="De Bivort B.L."/>
            <person name="Kasson M.T."/>
            <person name="De Fine Licht H.H."/>
            <person name="Stajich J.E."/>
        </authorList>
    </citation>
    <scope>NUCLEOTIDE SEQUENCE</scope>
    <source>
        <strain evidence="1">Berkeley</strain>
    </source>
</reference>
<keyword evidence="2" id="KW-1185">Reference proteome</keyword>
<sequence length="218" mass="24438">MLRIAKPHLSLTKGNLFFPKLIYQRSLFHKNQPFISSVKETGVASFCFNKAHVSPNRSLVLKPNSTFSSSSLSSNNESKQDLANDMKVSDKKLTLKELLRKYGFSAFIVYNALSVVDLSATFSLLYFGGEDQVLYLESIFKSWAEYLHLSSPTEAVIAQDPITLSRKPSAWTTFAVAYSIHKLLIPIRVPLTAVITPPFSRKLIALGWMKTKKITSSK</sequence>
<dbReference type="EMBL" id="QTSX02007314">
    <property type="protein sequence ID" value="KAJ9048839.1"/>
    <property type="molecule type" value="Genomic_DNA"/>
</dbReference>
<evidence type="ECO:0000313" key="1">
    <source>
        <dbReference type="EMBL" id="KAJ9048839.1"/>
    </source>
</evidence>
<protein>
    <submittedName>
        <fullName evidence="1">DUF1279 super</fullName>
    </submittedName>
</protein>
<comment type="caution">
    <text evidence="1">The sequence shown here is derived from an EMBL/GenBank/DDBJ whole genome shotgun (WGS) entry which is preliminary data.</text>
</comment>
<proteinExistence type="predicted"/>
<accession>A0ACC2RFN0</accession>